<keyword evidence="2" id="KW-1185">Reference proteome</keyword>
<accession>A0A415E1F9</accession>
<dbReference type="Pfam" id="PF12784">
    <property type="entry name" value="PDDEXK_2"/>
    <property type="match status" value="2"/>
</dbReference>
<dbReference type="OrthoDB" id="2973070at2"/>
<dbReference type="Proteomes" id="UP000284841">
    <property type="component" value="Unassembled WGS sequence"/>
</dbReference>
<dbReference type="AlphaFoldDB" id="A0A415E1F9"/>
<organism evidence="1 2">
    <name type="scientific">Emergencia timonensis</name>
    <dbReference type="NCBI Taxonomy" id="1776384"/>
    <lineage>
        <taxon>Bacteria</taxon>
        <taxon>Bacillati</taxon>
        <taxon>Bacillota</taxon>
        <taxon>Clostridia</taxon>
        <taxon>Peptostreptococcales</taxon>
        <taxon>Anaerovoracaceae</taxon>
        <taxon>Emergencia</taxon>
    </lineage>
</organism>
<proteinExistence type="predicted"/>
<dbReference type="PANTHER" id="PTHR41317">
    <property type="entry name" value="PD-(D_E)XK NUCLEASE FAMILY TRANSPOSASE"/>
    <property type="match status" value="1"/>
</dbReference>
<comment type="caution">
    <text evidence="1">The sequence shown here is derived from an EMBL/GenBank/DDBJ whole genome shotgun (WGS) entry which is preliminary data.</text>
</comment>
<evidence type="ECO:0000313" key="2">
    <source>
        <dbReference type="Proteomes" id="UP000284841"/>
    </source>
</evidence>
<reference evidence="1 2" key="1">
    <citation type="submission" date="2018-08" db="EMBL/GenBank/DDBJ databases">
        <title>A genome reference for cultivated species of the human gut microbiota.</title>
        <authorList>
            <person name="Zou Y."/>
            <person name="Xue W."/>
            <person name="Luo G."/>
        </authorList>
    </citation>
    <scope>NUCLEOTIDE SEQUENCE [LARGE SCALE GENOMIC DNA]</scope>
    <source>
        <strain evidence="1 2">AM07-24</strain>
    </source>
</reference>
<evidence type="ECO:0000313" key="1">
    <source>
        <dbReference type="EMBL" id="RHJ87467.1"/>
    </source>
</evidence>
<dbReference type="PANTHER" id="PTHR41317:SF1">
    <property type="entry name" value="PD-(D_E)XK NUCLEASE FAMILY TRANSPOSASE"/>
    <property type="match status" value="1"/>
</dbReference>
<dbReference type="InterPro" id="IPR010106">
    <property type="entry name" value="RpnA"/>
</dbReference>
<sequence>MGSLFDNTYRSQFSLTNDLVFYLIYGADTEESNRALAALLNVILDRKDDPIVKVHVLNTVQKGFKPGDKSTIMDVKAEADSGELIDVEMQRYVLPLLKAIPAAETLLTGTAETPERTAKGASRAYPERSLFYGARLVNSSLASGEDYDKMKKSIVISFIDGVIFPQVQCLHTEFLMQEKQAHFTLTDKLSIHFLELGKIDGKKDPADMTPLECLCAYIRFAGDGTREDYVNKLLETGEEAVNMSEYVFKKLTEDDIAREMLERQIKAEHDNATWLKYAKEDGLTQGRDEGYDAAMIEIAQKMKRAGKPLEEIKAFTGLEAETIEKL</sequence>
<name>A0A415E1F9_9FIRM</name>
<dbReference type="STRING" id="1776384.GCA_900086585_01027"/>
<dbReference type="EMBL" id="QRMS01000003">
    <property type="protein sequence ID" value="RHJ87467.1"/>
    <property type="molecule type" value="Genomic_DNA"/>
</dbReference>
<protein>
    <submittedName>
        <fullName evidence="1">Rpn family recombination-promoting nuclease/putative transposase</fullName>
    </submittedName>
</protein>
<dbReference type="RefSeq" id="WP_118335890.1">
    <property type="nucleotide sequence ID" value="NZ_AP025567.1"/>
</dbReference>
<dbReference type="NCBIfam" id="TIGR01784">
    <property type="entry name" value="T_den_put_tspse"/>
    <property type="match status" value="1"/>
</dbReference>
<gene>
    <name evidence="1" type="ORF">DW099_12275</name>
</gene>